<keyword evidence="1" id="KW-0732">Signal</keyword>
<evidence type="ECO:0000313" key="3">
    <source>
        <dbReference type="Proteomes" id="UP000237438"/>
    </source>
</evidence>
<proteinExistence type="predicted"/>
<gene>
    <name evidence="2" type="ORF">EPUL_001588</name>
</gene>
<protein>
    <submittedName>
        <fullName evidence="2">Uncharacterized protein</fullName>
    </submittedName>
</protein>
<accession>A0A2S4PVP6</accession>
<dbReference type="OrthoDB" id="5425539at2759"/>
<evidence type="ECO:0000256" key="1">
    <source>
        <dbReference type="SAM" id="SignalP"/>
    </source>
</evidence>
<feature type="chain" id="PRO_5015491678" evidence="1">
    <location>
        <begin position="20"/>
        <end position="392"/>
    </location>
</feature>
<reference evidence="2 3" key="1">
    <citation type="submission" date="2017-10" db="EMBL/GenBank/DDBJ databases">
        <title>Development of genomic resources for the powdery mildew, Erysiphe pulchra.</title>
        <authorList>
            <person name="Wadl P.A."/>
            <person name="Mack B.M."/>
            <person name="Moore G."/>
            <person name="Beltz S.B."/>
        </authorList>
    </citation>
    <scope>NUCLEOTIDE SEQUENCE [LARGE SCALE GENOMIC DNA]</scope>
    <source>
        <strain evidence="2">Cflorida</strain>
    </source>
</reference>
<feature type="signal peptide" evidence="1">
    <location>
        <begin position="1"/>
        <end position="19"/>
    </location>
</feature>
<organism evidence="2 3">
    <name type="scientific">Erysiphe pulchra</name>
    <dbReference type="NCBI Taxonomy" id="225359"/>
    <lineage>
        <taxon>Eukaryota</taxon>
        <taxon>Fungi</taxon>
        <taxon>Dikarya</taxon>
        <taxon>Ascomycota</taxon>
        <taxon>Pezizomycotina</taxon>
        <taxon>Leotiomycetes</taxon>
        <taxon>Erysiphales</taxon>
        <taxon>Erysiphaceae</taxon>
        <taxon>Erysiphe</taxon>
    </lineage>
</organism>
<keyword evidence="3" id="KW-1185">Reference proteome</keyword>
<sequence>MPLVDLFISWILLFHVVSAYTVLDRRELKESGYECGGQFFNDKTVNNALKAALSEEGRGKTLPYSGPLYTSEMDYILCPILPMGTILAPSESFWQRSIYRMVIDKDGKIVDLIVWLANRQFAKCWRVDTQRSEASIYNVEGGNGYECGSEFIADSTLTERLVIARENLDENNDYPSQRRENLYREDLGYKIWPVYDETLPHHRLRRTRKAQTSDTYFMVIDSTGQLRDIIAKTMANNYIRCMRARKPSFIEKLLPTLDQTPTTGYLCKSEYYDDSYLQIERKKVMSQATKNPEIPLRHYNGAPFRSPCILWPLKKDMQSFAAPGEDKHLLALALDFSVMYVVIGNGPNLIPCQKVLITGGNNPNIYQMKSDTIFRKEPEPSPKNARKRKSST</sequence>
<dbReference type="SMR" id="A0A2S4PVP6"/>
<comment type="caution">
    <text evidence="2">The sequence shown here is derived from an EMBL/GenBank/DDBJ whole genome shotgun (WGS) entry which is preliminary data.</text>
</comment>
<evidence type="ECO:0000313" key="2">
    <source>
        <dbReference type="EMBL" id="POS86113.1"/>
    </source>
</evidence>
<dbReference type="Proteomes" id="UP000237438">
    <property type="component" value="Unassembled WGS sequence"/>
</dbReference>
<dbReference type="AlphaFoldDB" id="A0A2S4PVP6"/>
<name>A0A2S4PVP6_9PEZI</name>
<dbReference type="EMBL" id="PEDP01000407">
    <property type="protein sequence ID" value="POS86113.1"/>
    <property type="molecule type" value="Genomic_DNA"/>
</dbReference>